<dbReference type="Proteomes" id="UP000611945">
    <property type="component" value="Unassembled WGS sequence"/>
</dbReference>
<evidence type="ECO:0000313" key="3">
    <source>
        <dbReference type="EMBL" id="MBD7975792.1"/>
    </source>
</evidence>
<feature type="compositionally biased region" description="Polar residues" evidence="1">
    <location>
        <begin position="429"/>
        <end position="438"/>
    </location>
</feature>
<sequence length="739" mass="80657">MKALGKILGIIFLGLLLILVGLGFALTHWFDPNDYKDEIRQLARDKANLELTLNGDIGWSLFPWLGLELHQTTLASAQTPQQPFAELRMLGLSVRVLPLLRKEVQMSDIRIDGLNLTLQRDEQGHGNWENIGQPAKDSARDDTPVAQSTPPEPAEGAKDNAALPIQLDIDSLKVNDARFSYHDAQTGQQFSAESIQLETDAIREGASIPLKLSAFFGTNQPVMRARTEVRGNLRFDTALQRYQLENLRLTGEASGEPLNAKTVTFSAQGELLVDLEAQIAEWNSLKFSANQLHALGDLKVRELDDEAQISGGLSIAAFNLRDFLEGLGQTLPEMADANALGRLEMSTRLSGTPNSILMEELRLKLDDTTLTGNVAVADFSTLALRAQLKGDRMDLDRYLPPKSEADSASTARQAEVKSSSQAAGDGNSPLPNAPTQQAWSDAPILPMDLLRQLDFQLAVNFGELVFDKHPISNASLSTQGKAGLITLKELRADLYNGHVDASGKVDVRNALPQLAIASTISNLPADKFIQLDNQPSPIKGLLDLKADFSTRGNSQKSWVDNLNGKADFLFSDGVLVDANLDQYLCKAIATLNRKELSKESRSRDTPFEQLRGNLVVTNGVANNPDFKASIPGLAISGNGSLDLRVLGLDYHIGILIKGDQREMPDPACQVNERYVGLEWPLRCRGPLELGAKACRIDQDGLGKIAGKLAGEKLTEKLDEKLGDKVSPELKDALKGLFKR</sequence>
<dbReference type="Pfam" id="PF05170">
    <property type="entry name" value="AsmA"/>
    <property type="match status" value="1"/>
</dbReference>
<evidence type="ECO:0000259" key="2">
    <source>
        <dbReference type="Pfam" id="PF05170"/>
    </source>
</evidence>
<keyword evidence="4" id="KW-1185">Reference proteome</keyword>
<gene>
    <name evidence="3" type="ORF">H9642_01165</name>
</gene>
<dbReference type="EMBL" id="JACSQG010000001">
    <property type="protein sequence ID" value="MBD7975792.1"/>
    <property type="molecule type" value="Genomic_DNA"/>
</dbReference>
<proteinExistence type="predicted"/>
<reference evidence="3 4" key="1">
    <citation type="submission" date="2020-08" db="EMBL/GenBank/DDBJ databases">
        <title>A Genomic Blueprint of the Chicken Gut Microbiome.</title>
        <authorList>
            <person name="Gilroy R."/>
            <person name="Ravi A."/>
            <person name="Getino M."/>
            <person name="Pursley I."/>
            <person name="Horton D.L."/>
            <person name="Alikhan N.-F."/>
            <person name="Baker D."/>
            <person name="Gharbi K."/>
            <person name="Hall N."/>
            <person name="Watson M."/>
            <person name="Adriaenssens E.M."/>
            <person name="Foster-Nyarko E."/>
            <person name="Jarju S."/>
            <person name="Secka A."/>
            <person name="Antonio M."/>
            <person name="Oren A."/>
            <person name="Chaudhuri R."/>
            <person name="La Ragione R.M."/>
            <person name="Hildebrand F."/>
            <person name="Pallen M.J."/>
        </authorList>
    </citation>
    <scope>NUCLEOTIDE SEQUENCE [LARGE SCALE GENOMIC DNA]</scope>
    <source>
        <strain evidence="3 4">Sa2CUA2</strain>
    </source>
</reference>
<name>A0ABR8TJA3_9PSED</name>
<evidence type="ECO:0000313" key="4">
    <source>
        <dbReference type="Proteomes" id="UP000611945"/>
    </source>
</evidence>
<dbReference type="PANTHER" id="PTHR30441">
    <property type="entry name" value="DUF748 DOMAIN-CONTAINING PROTEIN"/>
    <property type="match status" value="1"/>
</dbReference>
<feature type="region of interest" description="Disordered" evidence="1">
    <location>
        <begin position="124"/>
        <end position="161"/>
    </location>
</feature>
<dbReference type="InterPro" id="IPR052894">
    <property type="entry name" value="AsmA-related"/>
</dbReference>
<feature type="region of interest" description="Disordered" evidence="1">
    <location>
        <begin position="395"/>
        <end position="438"/>
    </location>
</feature>
<organism evidence="3 4">
    <name type="scientific">Serpens gallinarum</name>
    <dbReference type="NCBI Taxonomy" id="2763075"/>
    <lineage>
        <taxon>Bacteria</taxon>
        <taxon>Pseudomonadati</taxon>
        <taxon>Pseudomonadota</taxon>
        <taxon>Gammaproteobacteria</taxon>
        <taxon>Pseudomonadales</taxon>
        <taxon>Pseudomonadaceae</taxon>
        <taxon>Pseudomonas</taxon>
    </lineage>
</organism>
<dbReference type="PANTHER" id="PTHR30441:SF4">
    <property type="entry name" value="PROTEIN ASMA"/>
    <property type="match status" value="1"/>
</dbReference>
<comment type="caution">
    <text evidence="3">The sequence shown here is derived from an EMBL/GenBank/DDBJ whole genome shotgun (WGS) entry which is preliminary data.</text>
</comment>
<feature type="compositionally biased region" description="Polar residues" evidence="1">
    <location>
        <begin position="406"/>
        <end position="422"/>
    </location>
</feature>
<feature type="domain" description="AsmA" evidence="2">
    <location>
        <begin position="1"/>
        <end position="626"/>
    </location>
</feature>
<feature type="compositionally biased region" description="Basic and acidic residues" evidence="1">
    <location>
        <begin position="395"/>
        <end position="405"/>
    </location>
</feature>
<evidence type="ECO:0000256" key="1">
    <source>
        <dbReference type="SAM" id="MobiDB-lite"/>
    </source>
</evidence>
<accession>A0ABR8TJA3</accession>
<dbReference type="InterPro" id="IPR007844">
    <property type="entry name" value="AsmA"/>
</dbReference>
<protein>
    <submittedName>
        <fullName evidence="3">AsmA family protein</fullName>
    </submittedName>
</protein>
<dbReference type="RefSeq" id="WP_251834579.1">
    <property type="nucleotide sequence ID" value="NZ_JACSQG010000001.1"/>
</dbReference>